<comment type="caution">
    <text evidence="4">The sequence shown here is derived from an EMBL/GenBank/DDBJ whole genome shotgun (WGS) entry which is preliminary data.</text>
</comment>
<accession>H5UMF0</accession>
<keyword evidence="5" id="KW-1185">Reference proteome</keyword>
<dbReference type="Gene3D" id="3.40.630.190">
    <property type="entry name" value="LCP protein"/>
    <property type="match status" value="1"/>
</dbReference>
<dbReference type="AlphaFoldDB" id="H5UMF0"/>
<dbReference type="eggNOG" id="COG1316">
    <property type="taxonomic scope" value="Bacteria"/>
</dbReference>
<dbReference type="EMBL" id="BAFE01000001">
    <property type="protein sequence ID" value="GAB46908.1"/>
    <property type="molecule type" value="Genomic_DNA"/>
</dbReference>
<dbReference type="PANTHER" id="PTHR33392:SF6">
    <property type="entry name" value="POLYISOPRENYL-TEICHOIC ACID--PEPTIDOGLYCAN TEICHOIC ACID TRANSFERASE TAGU"/>
    <property type="match status" value="1"/>
</dbReference>
<dbReference type="InterPro" id="IPR004474">
    <property type="entry name" value="LytR_CpsA_psr"/>
</dbReference>
<comment type="similarity">
    <text evidence="1">Belongs to the LytR/CpsA/Psr (LCP) family.</text>
</comment>
<dbReference type="Proteomes" id="UP000004367">
    <property type="component" value="Unassembled WGS sequence"/>
</dbReference>
<reference evidence="4 5" key="1">
    <citation type="submission" date="2012-02" db="EMBL/GenBank/DDBJ databases">
        <title>Whole genome shotgun sequence of Mobilicoccus pelagius NBRC 104925.</title>
        <authorList>
            <person name="Yoshida Y."/>
            <person name="Hosoyama A."/>
            <person name="Tsuchikane K."/>
            <person name="Katsumata H."/>
            <person name="Yamazaki S."/>
            <person name="Fujita N."/>
        </authorList>
    </citation>
    <scope>NUCLEOTIDE SEQUENCE [LARGE SCALE GENOMIC DNA]</scope>
    <source>
        <strain evidence="4 5">NBRC 104925</strain>
    </source>
</reference>
<evidence type="ECO:0000256" key="2">
    <source>
        <dbReference type="SAM" id="MobiDB-lite"/>
    </source>
</evidence>
<evidence type="ECO:0000313" key="5">
    <source>
        <dbReference type="Proteomes" id="UP000004367"/>
    </source>
</evidence>
<evidence type="ECO:0000256" key="1">
    <source>
        <dbReference type="ARBA" id="ARBA00006068"/>
    </source>
</evidence>
<feature type="domain" description="Cell envelope-related transcriptional attenuator" evidence="3">
    <location>
        <begin position="78"/>
        <end position="232"/>
    </location>
</feature>
<proteinExistence type="inferred from homology"/>
<dbReference type="Pfam" id="PF03816">
    <property type="entry name" value="LytR_cpsA_psr"/>
    <property type="match status" value="1"/>
</dbReference>
<organism evidence="4 5">
    <name type="scientific">Mobilicoccus pelagius NBRC 104925</name>
    <dbReference type="NCBI Taxonomy" id="1089455"/>
    <lineage>
        <taxon>Bacteria</taxon>
        <taxon>Bacillati</taxon>
        <taxon>Actinomycetota</taxon>
        <taxon>Actinomycetes</taxon>
        <taxon>Micrococcales</taxon>
        <taxon>Dermatophilaceae</taxon>
        <taxon>Mobilicoccus</taxon>
    </lineage>
</organism>
<protein>
    <submittedName>
        <fullName evidence="4">Putative LytR family regulatory protein</fullName>
    </submittedName>
</protein>
<evidence type="ECO:0000259" key="3">
    <source>
        <dbReference type="Pfam" id="PF03816"/>
    </source>
</evidence>
<dbReference type="STRING" id="1089455.MOPEL_001_00260"/>
<gene>
    <name evidence="4" type="ORF">MOPEL_001_00260</name>
</gene>
<feature type="compositionally biased region" description="Low complexity" evidence="2">
    <location>
        <begin position="318"/>
        <end position="376"/>
    </location>
</feature>
<evidence type="ECO:0000313" key="4">
    <source>
        <dbReference type="EMBL" id="GAB46908.1"/>
    </source>
</evidence>
<name>H5UMF0_9MICO</name>
<dbReference type="PANTHER" id="PTHR33392">
    <property type="entry name" value="POLYISOPRENYL-TEICHOIC ACID--PEPTIDOGLYCAN TEICHOIC ACID TRANSFERASE TAGU"/>
    <property type="match status" value="1"/>
</dbReference>
<sequence>MLAVLLVLLLALAGAGLWGVRHLSGNLRTAPVGDGGGRPATDSWENRPVGVLVIGSDARESEADCKLGGACTSTDTNGDVMLLVHLAADRSNATVMSIPRDTMAELPTCTDAKTGTTIPAHRGMINSALKGGPSCQASAVHRLTGIPVDHFAMVDFEGVVTMSDAIGGVPVCVDADVYDTYSHLKLSKGEHTLVGPAALQFVRSRHAFGDGSDHGRTQAQHLFLSSMIRELKSAGTLSDPVALYRLADAATKAVTVDTGLGSVDKLVGLAAEGGKVPADRITFTTMPTTADPKDPNRLVPTPAAKTLWAKIIADESLSRPAPTASSTPGATGASTSSGASSPSPSTPSESSNSTEDSTSGSGSSPSPSGTRRATTPGCAAVSPFKTVKIDGVPMTPSRAYEVGTKKGIPDSDAAS</sequence>
<dbReference type="NCBIfam" id="TIGR00350">
    <property type="entry name" value="lytR_cpsA_psr"/>
    <property type="match status" value="1"/>
</dbReference>
<dbReference type="InterPro" id="IPR050922">
    <property type="entry name" value="LytR/CpsA/Psr_CW_biosynth"/>
</dbReference>
<feature type="region of interest" description="Disordered" evidence="2">
    <location>
        <begin position="318"/>
        <end position="415"/>
    </location>
</feature>